<dbReference type="Proteomes" id="UP000222485">
    <property type="component" value="Genome"/>
</dbReference>
<evidence type="ECO:0000313" key="3">
    <source>
        <dbReference type="Proteomes" id="UP000222485"/>
    </source>
</evidence>
<evidence type="ECO:0000313" key="2">
    <source>
        <dbReference type="EMBL" id="ARB15072.1"/>
    </source>
</evidence>
<accession>A0A1V0EDS5</accession>
<protein>
    <submittedName>
        <fullName evidence="2">Uncharacterized protein</fullName>
    </submittedName>
</protein>
<name>A0A1V0EDS5_9CAUD</name>
<organism evidence="2 3">
    <name type="scientific">Caulobacter phage Ccr32</name>
    <dbReference type="NCBI Taxonomy" id="1959738"/>
    <lineage>
        <taxon>Viruses</taxon>
        <taxon>Duplodnaviria</taxon>
        <taxon>Heunggongvirae</taxon>
        <taxon>Uroviricota</taxon>
        <taxon>Caudoviricetes</taxon>
        <taxon>Jeanschmidtviridae</taxon>
        <taxon>Shapirovirus</taxon>
        <taxon>Shapirovirus cbk</taxon>
    </lineage>
</organism>
<evidence type="ECO:0000256" key="1">
    <source>
        <dbReference type="SAM" id="MobiDB-lite"/>
    </source>
</evidence>
<gene>
    <name evidence="2" type="ORF">Ccr32_gp154</name>
</gene>
<sequence>MVAKRALTLDINQLKTLKTQVNNLLTESYPTSLACTVIDNGFAKIAAAVGHPKGAALNFVNSYYATLALLETVAPGARVDVSTREEVSGLFRNKKTRLISVRISGKAKHEDTGFTGVSAKPVEDSALALLSAFADALVDLTTRQIAAGANGQVQSVNAPNVNRKGGVIKGATPQTQGGDDLVKERSAASGKSRTPLRPEGFKAEKVGRLAGPTTGSARNPAAKRLPQAPR</sequence>
<dbReference type="EMBL" id="KY555146">
    <property type="protein sequence ID" value="ARB15072.1"/>
    <property type="molecule type" value="Genomic_DNA"/>
</dbReference>
<reference evidence="3" key="1">
    <citation type="journal article" date="2017" name="Curr. Microbiol.">
        <title>Genomic Diversity of Type B3 Bacteriophages of Caulobacter crescentus.</title>
        <authorList>
            <person name="Ash K.T."/>
            <person name="Drake K.M."/>
            <person name="Gibbs W.S."/>
            <person name="Ely B."/>
        </authorList>
    </citation>
    <scope>NUCLEOTIDE SEQUENCE [LARGE SCALE GENOMIC DNA]</scope>
</reference>
<proteinExistence type="predicted"/>
<feature type="region of interest" description="Disordered" evidence="1">
    <location>
        <begin position="157"/>
        <end position="230"/>
    </location>
</feature>